<evidence type="ECO:0000313" key="2">
    <source>
        <dbReference type="Proteomes" id="UP001162992"/>
    </source>
</evidence>
<sequence length="332" mass="38340">MSCYKLGDNCFVVCRFCAFTLEKRVDYHEHVHEDHFYCIKCKLGFSTIKGFRKHLACSSNHQFCCVTCHLDFTTSKALMQHFKSFLHLNNPGAVVKCPECGSIFNKPLGLAMHLERPGQRCAVQLHQQDLLTAIKLWEEYSGNCGLLTRSVENESPHQTLRSNVESLTELGTFATERSRARCTYVCHLCQMPFTKLNSLNMHLNSPRHELEDPTEKFTTGESHEGWGYVCFLCFKLFKDLNGLNNHINSSRHEHEEYDESVYDLTAENFHCKGCGKRCKQLSNLFQHLEQKNCSGRQNKTQSQYMEVYDKLLVGSTSQFFEEIFVFYSLACK</sequence>
<protein>
    <submittedName>
        <fullName evidence="1">Uncharacterized protein</fullName>
    </submittedName>
</protein>
<comment type="caution">
    <text evidence="1">The sequence shown here is derived from an EMBL/GenBank/DDBJ whole genome shotgun (WGS) entry which is preliminary data.</text>
</comment>
<evidence type="ECO:0000313" key="1">
    <source>
        <dbReference type="EMBL" id="KAJ7538362.1"/>
    </source>
</evidence>
<keyword evidence="2" id="KW-1185">Reference proteome</keyword>
<accession>A0ACC2C8K7</accession>
<name>A0ACC2C8K7_DIPCM</name>
<gene>
    <name evidence="1" type="ORF">O6H91_11G045000</name>
</gene>
<organism evidence="1 2">
    <name type="scientific">Diphasiastrum complanatum</name>
    <name type="common">Issler's clubmoss</name>
    <name type="synonym">Lycopodium complanatum</name>
    <dbReference type="NCBI Taxonomy" id="34168"/>
    <lineage>
        <taxon>Eukaryota</taxon>
        <taxon>Viridiplantae</taxon>
        <taxon>Streptophyta</taxon>
        <taxon>Embryophyta</taxon>
        <taxon>Tracheophyta</taxon>
        <taxon>Lycopodiopsida</taxon>
        <taxon>Lycopodiales</taxon>
        <taxon>Lycopodiaceae</taxon>
        <taxon>Lycopodioideae</taxon>
        <taxon>Diphasiastrum</taxon>
    </lineage>
</organism>
<proteinExistence type="predicted"/>
<dbReference type="Proteomes" id="UP001162992">
    <property type="component" value="Chromosome 11"/>
</dbReference>
<reference evidence="2" key="1">
    <citation type="journal article" date="2024" name="Proc. Natl. Acad. Sci. U.S.A.">
        <title>Extraordinary preservation of gene collinearity over three hundred million years revealed in homosporous lycophytes.</title>
        <authorList>
            <person name="Li C."/>
            <person name="Wickell D."/>
            <person name="Kuo L.Y."/>
            <person name="Chen X."/>
            <person name="Nie B."/>
            <person name="Liao X."/>
            <person name="Peng D."/>
            <person name="Ji J."/>
            <person name="Jenkins J."/>
            <person name="Williams M."/>
            <person name="Shu S."/>
            <person name="Plott C."/>
            <person name="Barry K."/>
            <person name="Rajasekar S."/>
            <person name="Grimwood J."/>
            <person name="Han X."/>
            <person name="Sun S."/>
            <person name="Hou Z."/>
            <person name="He W."/>
            <person name="Dai G."/>
            <person name="Sun C."/>
            <person name="Schmutz J."/>
            <person name="Leebens-Mack J.H."/>
            <person name="Li F.W."/>
            <person name="Wang L."/>
        </authorList>
    </citation>
    <scope>NUCLEOTIDE SEQUENCE [LARGE SCALE GENOMIC DNA]</scope>
    <source>
        <strain evidence="2">cv. PW_Plant_1</strain>
    </source>
</reference>
<dbReference type="EMBL" id="CM055102">
    <property type="protein sequence ID" value="KAJ7538362.1"/>
    <property type="molecule type" value="Genomic_DNA"/>
</dbReference>